<keyword evidence="6 7" id="KW-0472">Membrane</keyword>
<dbReference type="InterPro" id="IPR011701">
    <property type="entry name" value="MFS"/>
</dbReference>
<feature type="transmembrane region" description="Helical" evidence="7">
    <location>
        <begin position="197"/>
        <end position="216"/>
    </location>
</feature>
<dbReference type="PANTHER" id="PTHR42718">
    <property type="entry name" value="MAJOR FACILITATOR SUPERFAMILY MULTIDRUG TRANSPORTER MFSC"/>
    <property type="match status" value="1"/>
</dbReference>
<dbReference type="Pfam" id="PF07690">
    <property type="entry name" value="MFS_1"/>
    <property type="match status" value="1"/>
</dbReference>
<feature type="transmembrane region" description="Helical" evidence="7">
    <location>
        <begin position="394"/>
        <end position="420"/>
    </location>
</feature>
<dbReference type="InterPro" id="IPR020846">
    <property type="entry name" value="MFS_dom"/>
</dbReference>
<feature type="transmembrane region" description="Helical" evidence="7">
    <location>
        <begin position="426"/>
        <end position="445"/>
    </location>
</feature>
<keyword evidence="10" id="KW-1185">Reference proteome</keyword>
<reference evidence="9 10" key="1">
    <citation type="submission" date="2014-03" db="EMBL/GenBank/DDBJ databases">
        <title>Genome sequence of Bordetella hinzii.</title>
        <authorList>
            <person name="Register K."/>
            <person name="Harvill E."/>
            <person name="Goodfield L.L."/>
            <person name="Ivanov Y.V."/>
            <person name="Meyer J.A."/>
            <person name="Muse S.J."/>
            <person name="Jacobs N."/>
            <person name="Bendor L."/>
            <person name="Smallridge W.E."/>
            <person name="Brinkac L.M."/>
            <person name="Sanka R."/>
            <person name="Kim M."/>
            <person name="Losada L."/>
        </authorList>
    </citation>
    <scope>NUCLEOTIDE SEQUENCE [LARGE SCALE GENOMIC DNA]</scope>
    <source>
        <strain evidence="9 10">OH87 BAL007II</strain>
    </source>
</reference>
<feature type="transmembrane region" description="Helical" evidence="7">
    <location>
        <begin position="297"/>
        <end position="318"/>
    </location>
</feature>
<keyword evidence="3" id="KW-1003">Cell membrane</keyword>
<keyword evidence="4 7" id="KW-0812">Transmembrane</keyword>
<dbReference type="CDD" id="cd17503">
    <property type="entry name" value="MFS_LmrB_MDR_like"/>
    <property type="match status" value="1"/>
</dbReference>
<evidence type="ECO:0000256" key="6">
    <source>
        <dbReference type="ARBA" id="ARBA00023136"/>
    </source>
</evidence>
<evidence type="ECO:0000256" key="2">
    <source>
        <dbReference type="ARBA" id="ARBA00022448"/>
    </source>
</evidence>
<name>A0ABR4R460_9BORD</name>
<evidence type="ECO:0000313" key="9">
    <source>
        <dbReference type="EMBL" id="KCB25565.1"/>
    </source>
</evidence>
<dbReference type="SUPFAM" id="SSF103473">
    <property type="entry name" value="MFS general substrate transporter"/>
    <property type="match status" value="1"/>
</dbReference>
<comment type="caution">
    <text evidence="9">The sequence shown here is derived from an EMBL/GenBank/DDBJ whole genome shotgun (WGS) entry which is preliminary data.</text>
</comment>
<dbReference type="NCBIfam" id="TIGR00711">
    <property type="entry name" value="efflux_EmrB"/>
    <property type="match status" value="1"/>
</dbReference>
<feature type="transmembrane region" description="Helical" evidence="7">
    <location>
        <begin position="50"/>
        <end position="69"/>
    </location>
</feature>
<feature type="transmembrane region" description="Helical" evidence="7">
    <location>
        <begin position="103"/>
        <end position="120"/>
    </location>
</feature>
<dbReference type="PROSITE" id="PS50850">
    <property type="entry name" value="MFS"/>
    <property type="match status" value="1"/>
</dbReference>
<keyword evidence="2" id="KW-0813">Transport</keyword>
<feature type="transmembrane region" description="Helical" evidence="7">
    <location>
        <begin position="162"/>
        <end position="185"/>
    </location>
</feature>
<gene>
    <name evidence="9" type="ORF">L544_1708</name>
</gene>
<feature type="transmembrane region" description="Helical" evidence="7">
    <location>
        <begin position="132"/>
        <end position="150"/>
    </location>
</feature>
<dbReference type="Proteomes" id="UP000025748">
    <property type="component" value="Unassembled WGS sequence"/>
</dbReference>
<feature type="transmembrane region" description="Helical" evidence="7">
    <location>
        <begin position="222"/>
        <end position="244"/>
    </location>
</feature>
<sequence>MFMPKSSAHTAMLWTVAGGFFMQALDTTIINTALPSMAGSLGVSALEMHPVVVAYTLTMALLTPASGWLSDRFGSRRVYFVSILLFVLGSIFCALSQSLPQLVAARVVQGVGGAMLLPVGRLAVLRAIRGEAYVAALAMISIAGQVGPIVGPTLGGWFVQSMTWHTIFLINVPVGAIGLVAVWKYLPDDSLPDAPRFDWLGGVLLSLCMVSFSLALEGPASSNRLLTAGLLLALSLLSVAAYIWHARRHPDPLFRLSLFQAPNFSVGLAGNLVCRIGSSAVPFLLPLLMQLQLGYSPLHSGLMLLPAAVSGAIAKSWIAPLLKRYGYTSFLIWNTVIVGASIAAFATFSPVTPLWVEIAVLCLFGASNSMQFAAMNGVTLKGLPPRDAGSGNSLFSMVQMLAIGLGVTIGGGLVSLFAAGGDAANAFRIAFAVTGAVTLASALVFRRIDTPARLTPQAA</sequence>
<dbReference type="PRINTS" id="PR01036">
    <property type="entry name" value="TCRTETB"/>
</dbReference>
<feature type="transmembrane region" description="Helical" evidence="7">
    <location>
        <begin position="330"/>
        <end position="348"/>
    </location>
</feature>
<evidence type="ECO:0000313" key="10">
    <source>
        <dbReference type="Proteomes" id="UP000025748"/>
    </source>
</evidence>
<proteinExistence type="predicted"/>
<feature type="domain" description="Major facilitator superfamily (MFS) profile" evidence="8">
    <location>
        <begin position="12"/>
        <end position="453"/>
    </location>
</feature>
<dbReference type="InterPro" id="IPR036259">
    <property type="entry name" value="MFS_trans_sf"/>
</dbReference>
<dbReference type="EMBL" id="JHEM01000005">
    <property type="protein sequence ID" value="KCB25565.1"/>
    <property type="molecule type" value="Genomic_DNA"/>
</dbReference>
<evidence type="ECO:0000256" key="1">
    <source>
        <dbReference type="ARBA" id="ARBA00004651"/>
    </source>
</evidence>
<dbReference type="InterPro" id="IPR004638">
    <property type="entry name" value="EmrB-like"/>
</dbReference>
<accession>A0ABR4R460</accession>
<evidence type="ECO:0000259" key="8">
    <source>
        <dbReference type="PROSITE" id="PS50850"/>
    </source>
</evidence>
<feature type="transmembrane region" description="Helical" evidence="7">
    <location>
        <begin position="264"/>
        <end position="285"/>
    </location>
</feature>
<dbReference type="Gene3D" id="1.20.1250.20">
    <property type="entry name" value="MFS general substrate transporter like domains"/>
    <property type="match status" value="2"/>
</dbReference>
<evidence type="ECO:0000256" key="7">
    <source>
        <dbReference type="SAM" id="Phobius"/>
    </source>
</evidence>
<protein>
    <submittedName>
        <fullName evidence="9">Drug resistance MFS transporter, drug:H+ antiporter-2 family</fullName>
    </submittedName>
</protein>
<evidence type="ECO:0000256" key="3">
    <source>
        <dbReference type="ARBA" id="ARBA00022475"/>
    </source>
</evidence>
<keyword evidence="5 7" id="KW-1133">Transmembrane helix</keyword>
<feature type="transmembrane region" description="Helical" evidence="7">
    <location>
        <begin position="78"/>
        <end position="97"/>
    </location>
</feature>
<evidence type="ECO:0000256" key="5">
    <source>
        <dbReference type="ARBA" id="ARBA00022989"/>
    </source>
</evidence>
<dbReference type="PANTHER" id="PTHR42718:SF46">
    <property type="entry name" value="BLR6921 PROTEIN"/>
    <property type="match status" value="1"/>
</dbReference>
<comment type="subcellular location">
    <subcellularLocation>
        <location evidence="1">Cell membrane</location>
        <topology evidence="1">Multi-pass membrane protein</topology>
    </subcellularLocation>
</comment>
<evidence type="ECO:0000256" key="4">
    <source>
        <dbReference type="ARBA" id="ARBA00022692"/>
    </source>
</evidence>
<organism evidence="9 10">
    <name type="scientific">Bordetella hinzii OH87 BAL007II</name>
    <dbReference type="NCBI Taxonomy" id="1331262"/>
    <lineage>
        <taxon>Bacteria</taxon>
        <taxon>Pseudomonadati</taxon>
        <taxon>Pseudomonadota</taxon>
        <taxon>Betaproteobacteria</taxon>
        <taxon>Burkholderiales</taxon>
        <taxon>Alcaligenaceae</taxon>
        <taxon>Bordetella</taxon>
    </lineage>
</organism>